<organism evidence="5 6">
    <name type="scientific">Acaromyces ingoldii</name>
    <dbReference type="NCBI Taxonomy" id="215250"/>
    <lineage>
        <taxon>Eukaryota</taxon>
        <taxon>Fungi</taxon>
        <taxon>Dikarya</taxon>
        <taxon>Basidiomycota</taxon>
        <taxon>Ustilaginomycotina</taxon>
        <taxon>Exobasidiomycetes</taxon>
        <taxon>Exobasidiales</taxon>
        <taxon>Cryptobasidiaceae</taxon>
        <taxon>Acaromyces</taxon>
    </lineage>
</organism>
<dbReference type="CDD" id="cd03190">
    <property type="entry name" value="GST_C_Omega_like"/>
    <property type="match status" value="1"/>
</dbReference>
<evidence type="ECO:0000313" key="5">
    <source>
        <dbReference type="EMBL" id="PWN91707.1"/>
    </source>
</evidence>
<dbReference type="GeneID" id="37041091"/>
<dbReference type="InterPro" id="IPR004045">
    <property type="entry name" value="Glutathione_S-Trfase_N"/>
</dbReference>
<dbReference type="SUPFAM" id="SSF47616">
    <property type="entry name" value="GST C-terminal domain-like"/>
    <property type="match status" value="1"/>
</dbReference>
<name>A0A316YQP7_9BASI</name>
<feature type="binding site" evidence="2">
    <location>
        <position position="64"/>
    </location>
    <ligand>
        <name>glutathione</name>
        <dbReference type="ChEBI" id="CHEBI:57925"/>
    </ligand>
</feature>
<dbReference type="PANTHER" id="PTHR32419:SF6">
    <property type="entry name" value="GLUTATHIONE S-TRANSFERASE OMEGA-LIKE 1-RELATED"/>
    <property type="match status" value="1"/>
</dbReference>
<feature type="site" description="Lowers pKa of active site Cys" evidence="3">
    <location>
        <position position="280"/>
    </location>
</feature>
<proteinExistence type="predicted"/>
<gene>
    <name evidence="5" type="ORF">FA10DRAFT_239223</name>
</gene>
<dbReference type="GO" id="GO:0004364">
    <property type="term" value="F:glutathione transferase activity"/>
    <property type="evidence" value="ECO:0007669"/>
    <property type="project" value="InterPro"/>
</dbReference>
<feature type="active site" description="Nucleophile" evidence="1">
    <location>
        <position position="29"/>
    </location>
</feature>
<evidence type="ECO:0000256" key="2">
    <source>
        <dbReference type="PIRSR" id="PIRSR015753-2"/>
    </source>
</evidence>
<keyword evidence="6" id="KW-1185">Reference proteome</keyword>
<dbReference type="Proteomes" id="UP000245768">
    <property type="component" value="Unassembled WGS sequence"/>
</dbReference>
<accession>A0A316YQP7</accession>
<protein>
    <submittedName>
        <fullName evidence="5">Glutathione S-transferase</fullName>
    </submittedName>
</protein>
<dbReference type="STRING" id="215250.A0A316YQP7"/>
<feature type="binding site" evidence="2">
    <location>
        <begin position="125"/>
        <end position="126"/>
    </location>
    <ligand>
        <name>glutathione</name>
        <dbReference type="ChEBI" id="CHEBI:57925"/>
    </ligand>
</feature>
<evidence type="ECO:0000313" key="6">
    <source>
        <dbReference type="Proteomes" id="UP000245768"/>
    </source>
</evidence>
<dbReference type="AlphaFoldDB" id="A0A316YQP7"/>
<dbReference type="PIRSF" id="PIRSF015753">
    <property type="entry name" value="GST"/>
    <property type="match status" value="1"/>
</dbReference>
<evidence type="ECO:0000256" key="3">
    <source>
        <dbReference type="PIRSR" id="PIRSR015753-3"/>
    </source>
</evidence>
<dbReference type="SUPFAM" id="SSF52833">
    <property type="entry name" value="Thioredoxin-like"/>
    <property type="match status" value="1"/>
</dbReference>
<dbReference type="EMBL" id="KZ819635">
    <property type="protein sequence ID" value="PWN91707.1"/>
    <property type="molecule type" value="Genomic_DNA"/>
</dbReference>
<dbReference type="Pfam" id="PF13410">
    <property type="entry name" value="GST_C_2"/>
    <property type="match status" value="1"/>
</dbReference>
<evidence type="ECO:0000259" key="4">
    <source>
        <dbReference type="Pfam" id="PF13409"/>
    </source>
</evidence>
<feature type="site" description="Lowers pKa of active site Cys" evidence="3">
    <location>
        <position position="235"/>
    </location>
</feature>
<keyword evidence="5" id="KW-0808">Transferase</keyword>
<dbReference type="PANTHER" id="PTHR32419">
    <property type="entry name" value="GLUTATHIONYL-HYDROQUINONE REDUCTASE"/>
    <property type="match status" value="1"/>
</dbReference>
<dbReference type="Gene3D" id="1.20.1050.10">
    <property type="match status" value="1"/>
</dbReference>
<dbReference type="InterPro" id="IPR036249">
    <property type="entry name" value="Thioredoxin-like_sf"/>
</dbReference>
<dbReference type="InterPro" id="IPR016639">
    <property type="entry name" value="GST_Omega/GSH"/>
</dbReference>
<dbReference type="InterPro" id="IPR047047">
    <property type="entry name" value="GST_Omega-like_C"/>
</dbReference>
<dbReference type="OrthoDB" id="2309723at2759"/>
<sequence>MPSITHEIKAGGPFPPEKGRYYLYIGWFCPFATRTTIARSLKGLQDVLPIVVVNSVMDPKRKSWTFSPKPLEDRPEVGIPGTVPEPLHGAPDLRALYEKSEGSIDGPYVVPMLWDSKTSKVVNNESISIMRQLSTAFNEFLGPEKASLNLHPSELFKLIDENYESSQRDVYSGVYKAGFATDQKAYEAALSPLFDGLERLEELKKRHQGPYLLGQSLTELDITTYTCLIRFDVAYATLFKCGLKTIRDGFPELHQWLRTLYWTHDAFRDSTDFDNIKSNYFSGSSKAEQINPTRVVPKGPVPSILPLHL</sequence>
<reference evidence="5 6" key="1">
    <citation type="journal article" date="2018" name="Mol. Biol. Evol.">
        <title>Broad Genomic Sampling Reveals a Smut Pathogenic Ancestry of the Fungal Clade Ustilaginomycotina.</title>
        <authorList>
            <person name="Kijpornyongpan T."/>
            <person name="Mondo S.J."/>
            <person name="Barry K."/>
            <person name="Sandor L."/>
            <person name="Lee J."/>
            <person name="Lipzen A."/>
            <person name="Pangilinan J."/>
            <person name="LaButti K."/>
            <person name="Hainaut M."/>
            <person name="Henrissat B."/>
            <person name="Grigoriev I.V."/>
            <person name="Spatafora J.W."/>
            <person name="Aime M.C."/>
        </authorList>
    </citation>
    <scope>NUCLEOTIDE SEQUENCE [LARGE SCALE GENOMIC DNA]</scope>
    <source>
        <strain evidence="5 6">MCA 4198</strain>
    </source>
</reference>
<dbReference type="Pfam" id="PF13409">
    <property type="entry name" value="GST_N_2"/>
    <property type="match status" value="1"/>
</dbReference>
<feature type="active site" description="Proton donor/acceptor" evidence="1">
    <location>
        <position position="175"/>
    </location>
</feature>
<dbReference type="Gene3D" id="3.40.30.10">
    <property type="entry name" value="Glutaredoxin"/>
    <property type="match status" value="1"/>
</dbReference>
<dbReference type="InParanoid" id="A0A316YQP7"/>
<dbReference type="GO" id="GO:0005737">
    <property type="term" value="C:cytoplasm"/>
    <property type="evidence" value="ECO:0007669"/>
    <property type="project" value="TreeGrafter"/>
</dbReference>
<dbReference type="RefSeq" id="XP_025378905.1">
    <property type="nucleotide sequence ID" value="XM_025519175.1"/>
</dbReference>
<dbReference type="InterPro" id="IPR036282">
    <property type="entry name" value="Glutathione-S-Trfase_C_sf"/>
</dbReference>
<evidence type="ECO:0000256" key="1">
    <source>
        <dbReference type="PIRSR" id="PIRSR015753-1"/>
    </source>
</evidence>
<feature type="domain" description="GST N-terminal" evidence="4">
    <location>
        <begin position="28"/>
        <end position="134"/>
    </location>
</feature>